<dbReference type="InterPro" id="IPR016187">
    <property type="entry name" value="CTDL_fold"/>
</dbReference>
<organism evidence="3 4">
    <name type="scientific">Cherax quadricarinatus</name>
    <name type="common">Australian red claw crayfish</name>
    <dbReference type="NCBI Taxonomy" id="27406"/>
    <lineage>
        <taxon>Eukaryota</taxon>
        <taxon>Metazoa</taxon>
        <taxon>Ecdysozoa</taxon>
        <taxon>Arthropoda</taxon>
        <taxon>Crustacea</taxon>
        <taxon>Multicrustacea</taxon>
        <taxon>Malacostraca</taxon>
        <taxon>Eumalacostraca</taxon>
        <taxon>Eucarida</taxon>
        <taxon>Decapoda</taxon>
        <taxon>Pleocyemata</taxon>
        <taxon>Astacidea</taxon>
        <taxon>Parastacoidea</taxon>
        <taxon>Parastacidae</taxon>
        <taxon>Cherax</taxon>
    </lineage>
</organism>
<dbReference type="InterPro" id="IPR001304">
    <property type="entry name" value="C-type_lectin-like"/>
</dbReference>
<dbReference type="InterPro" id="IPR018378">
    <property type="entry name" value="C-type_lectin_CS"/>
</dbReference>
<comment type="caution">
    <text evidence="3">The sequence shown here is derived from an EMBL/GenBank/DDBJ whole genome shotgun (WGS) entry which is preliminary data.</text>
</comment>
<dbReference type="PANTHER" id="PTHR22803">
    <property type="entry name" value="MANNOSE, PHOSPHOLIPASE, LECTIN RECEPTOR RELATED"/>
    <property type="match status" value="1"/>
</dbReference>
<dbReference type="SUPFAM" id="SSF56436">
    <property type="entry name" value="C-type lectin-like"/>
    <property type="match status" value="2"/>
</dbReference>
<dbReference type="Gene3D" id="3.10.100.10">
    <property type="entry name" value="Mannose-Binding Protein A, subunit A"/>
    <property type="match status" value="2"/>
</dbReference>
<dbReference type="CDD" id="cd00037">
    <property type="entry name" value="CLECT"/>
    <property type="match status" value="1"/>
</dbReference>
<gene>
    <name evidence="3" type="ORF">OTU49_008932</name>
</gene>
<evidence type="ECO:0000256" key="1">
    <source>
        <dbReference type="ARBA" id="ARBA00023157"/>
    </source>
</evidence>
<proteinExistence type="predicted"/>
<evidence type="ECO:0000313" key="3">
    <source>
        <dbReference type="EMBL" id="KAK8728779.1"/>
    </source>
</evidence>
<accession>A0AAW0WMW9</accession>
<feature type="non-terminal residue" evidence="3">
    <location>
        <position position="234"/>
    </location>
</feature>
<dbReference type="PROSITE" id="PS50041">
    <property type="entry name" value="C_TYPE_LECTIN_2"/>
    <property type="match status" value="1"/>
</dbReference>
<dbReference type="PROSITE" id="PS00615">
    <property type="entry name" value="C_TYPE_LECTIN_1"/>
    <property type="match status" value="1"/>
</dbReference>
<dbReference type="InterPro" id="IPR050111">
    <property type="entry name" value="C-type_lectin/snaclec_domain"/>
</dbReference>
<name>A0AAW0WMW9_CHEQU</name>
<protein>
    <recommendedName>
        <fullName evidence="2">C-type lectin domain-containing protein</fullName>
    </recommendedName>
</protein>
<keyword evidence="4" id="KW-1185">Reference proteome</keyword>
<dbReference type="EMBL" id="JARKIK010000070">
    <property type="protein sequence ID" value="KAK8728779.1"/>
    <property type="molecule type" value="Genomic_DNA"/>
</dbReference>
<sequence length="234" mass="26267">ISTQQPPVTTPNVPCDDDSTWSLYNEYCYKIFSQTGEETWWDSHLKCRQDGGELVSIHSLEENYWLLTQISDLKDSDLWIGGRTQMGSGYTWVDGSPFDFDNWAKGQPDNYQAYVTAALGMVGASVWIGLRNTNGFHWVDQTAVTYTNWAPGEPSGHPGQDVCVEVYATNGQWNDDFCDALRGYVCKKKQESVDPITLQACSSPYQNYVNYSGACFRAEPTPTTWQDSEAACVQ</sequence>
<feature type="non-terminal residue" evidence="3">
    <location>
        <position position="1"/>
    </location>
</feature>
<dbReference type="Pfam" id="PF00059">
    <property type="entry name" value="Lectin_C"/>
    <property type="match status" value="2"/>
</dbReference>
<feature type="domain" description="C-type lectin" evidence="2">
    <location>
        <begin position="24"/>
        <end position="187"/>
    </location>
</feature>
<dbReference type="InterPro" id="IPR016186">
    <property type="entry name" value="C-type_lectin-like/link_sf"/>
</dbReference>
<dbReference type="SMART" id="SM00034">
    <property type="entry name" value="CLECT"/>
    <property type="match status" value="1"/>
</dbReference>
<evidence type="ECO:0000313" key="4">
    <source>
        <dbReference type="Proteomes" id="UP001445076"/>
    </source>
</evidence>
<keyword evidence="1" id="KW-1015">Disulfide bond</keyword>
<reference evidence="3 4" key="1">
    <citation type="journal article" date="2024" name="BMC Genomics">
        <title>Genome assembly of redclaw crayfish (Cherax quadricarinatus) provides insights into its immune adaptation and hypoxia tolerance.</title>
        <authorList>
            <person name="Liu Z."/>
            <person name="Zheng J."/>
            <person name="Li H."/>
            <person name="Fang K."/>
            <person name="Wang S."/>
            <person name="He J."/>
            <person name="Zhou D."/>
            <person name="Weng S."/>
            <person name="Chi M."/>
            <person name="Gu Z."/>
            <person name="He J."/>
            <person name="Li F."/>
            <person name="Wang M."/>
        </authorList>
    </citation>
    <scope>NUCLEOTIDE SEQUENCE [LARGE SCALE GENOMIC DNA]</scope>
    <source>
        <strain evidence="3">ZL_2023a</strain>
    </source>
</reference>
<evidence type="ECO:0000259" key="2">
    <source>
        <dbReference type="PROSITE" id="PS50041"/>
    </source>
</evidence>
<dbReference type="AlphaFoldDB" id="A0AAW0WMW9"/>
<dbReference type="Proteomes" id="UP001445076">
    <property type="component" value="Unassembled WGS sequence"/>
</dbReference>